<evidence type="ECO:0000256" key="3">
    <source>
        <dbReference type="ARBA" id="ARBA00022692"/>
    </source>
</evidence>
<keyword evidence="2" id="KW-0813">Transport</keyword>
<keyword evidence="5 7" id="KW-0472">Membrane</keyword>
<keyword evidence="3 7" id="KW-0812">Transmembrane</keyword>
<gene>
    <name evidence="9" type="ORF">ACFSL4_06015</name>
</gene>
<feature type="transmembrane region" description="Helical" evidence="7">
    <location>
        <begin position="184"/>
        <end position="202"/>
    </location>
</feature>
<accession>A0ABW4IMC0</accession>
<comment type="caution">
    <text evidence="9">The sequence shown here is derived from an EMBL/GenBank/DDBJ whole genome shotgun (WGS) entry which is preliminary data.</text>
</comment>
<dbReference type="InterPro" id="IPR020846">
    <property type="entry name" value="MFS_dom"/>
</dbReference>
<evidence type="ECO:0000256" key="4">
    <source>
        <dbReference type="ARBA" id="ARBA00022989"/>
    </source>
</evidence>
<evidence type="ECO:0000256" key="6">
    <source>
        <dbReference type="SAM" id="MobiDB-lite"/>
    </source>
</evidence>
<feature type="transmembrane region" description="Helical" evidence="7">
    <location>
        <begin position="62"/>
        <end position="82"/>
    </location>
</feature>
<feature type="region of interest" description="Disordered" evidence="6">
    <location>
        <begin position="247"/>
        <end position="270"/>
    </location>
</feature>
<dbReference type="PANTHER" id="PTHR23511">
    <property type="entry name" value="SYNAPTIC VESICLE GLYCOPROTEIN 2"/>
    <property type="match status" value="1"/>
</dbReference>
<feature type="domain" description="Major facilitator superfamily (MFS) profile" evidence="8">
    <location>
        <begin position="28"/>
        <end position="462"/>
    </location>
</feature>
<feature type="transmembrane region" description="Helical" evidence="7">
    <location>
        <begin position="323"/>
        <end position="342"/>
    </location>
</feature>
<proteinExistence type="predicted"/>
<feature type="transmembrane region" description="Helical" evidence="7">
    <location>
        <begin position="94"/>
        <end position="113"/>
    </location>
</feature>
<evidence type="ECO:0000259" key="8">
    <source>
        <dbReference type="PROSITE" id="PS50850"/>
    </source>
</evidence>
<feature type="transmembrane region" description="Helical" evidence="7">
    <location>
        <begin position="286"/>
        <end position="311"/>
    </location>
</feature>
<keyword evidence="10" id="KW-1185">Reference proteome</keyword>
<dbReference type="PANTHER" id="PTHR23511:SF34">
    <property type="entry name" value="SYNAPTIC VESICLE GLYCOPROTEIN 2"/>
    <property type="match status" value="1"/>
</dbReference>
<evidence type="ECO:0000256" key="5">
    <source>
        <dbReference type="ARBA" id="ARBA00023136"/>
    </source>
</evidence>
<reference evidence="10" key="1">
    <citation type="journal article" date="2019" name="Int. J. Syst. Evol. Microbiol.">
        <title>The Global Catalogue of Microorganisms (GCM) 10K type strain sequencing project: providing services to taxonomists for standard genome sequencing and annotation.</title>
        <authorList>
            <consortium name="The Broad Institute Genomics Platform"/>
            <consortium name="The Broad Institute Genome Sequencing Center for Infectious Disease"/>
            <person name="Wu L."/>
            <person name="Ma J."/>
        </authorList>
    </citation>
    <scope>NUCLEOTIDE SEQUENCE [LARGE SCALE GENOMIC DNA]</scope>
    <source>
        <strain evidence="10">CGMCC 1.12470</strain>
    </source>
</reference>
<comment type="subcellular location">
    <subcellularLocation>
        <location evidence="1">Cell membrane</location>
        <topology evidence="1">Multi-pass membrane protein</topology>
    </subcellularLocation>
</comment>
<evidence type="ECO:0000256" key="7">
    <source>
        <dbReference type="SAM" id="Phobius"/>
    </source>
</evidence>
<feature type="transmembrane region" description="Helical" evidence="7">
    <location>
        <begin position="434"/>
        <end position="456"/>
    </location>
</feature>
<evidence type="ECO:0000313" key="9">
    <source>
        <dbReference type="EMBL" id="MFD1657787.1"/>
    </source>
</evidence>
<dbReference type="Proteomes" id="UP001597261">
    <property type="component" value="Unassembled WGS sequence"/>
</dbReference>
<dbReference type="SUPFAM" id="SSF103473">
    <property type="entry name" value="MFS general substrate transporter"/>
    <property type="match status" value="1"/>
</dbReference>
<dbReference type="InterPro" id="IPR011701">
    <property type="entry name" value="MFS"/>
</dbReference>
<sequence length="496" mass="52138">MHPLHKADGLSVAARLDRLPMTSLHKRFVGVMALGNFFEIYELFLSGVLATTLKTTFELSGLDLSLVLASAFVGAFIGAVVIGRLADRVGRRGAYMLTLSLYSAGTLACAFAPNLWALVAFRFVAGIGLGGELPVTDSFLGDILPPGRRGRYAAWAFTSAYLAVPVVGFLGMVMVGAAPLGVAGWRWMFAVGSLGALLTFLIRRNLPESPRWLETVGRGAEADVIARRFERAAEAEGWIRPVPAAPAPAAAGAGTPRSATVHRGRTPSPGHPVRSLFRAPLARRTVVMAVLWILAPIGYYGFSSLATLVLAAKGLTVSNSLTYLTLSFIGYPLGSYLSMLVMEKAERKWILCASLVGMALAGLAYGNATTTAAIIASGFCFTVVANVMSNAGHIYQLEQFPTGVRTTATGWLYSLSRLSTAGAPFYLIPLLDSYGAMAVFALVAAAMLIAAGALTFGVRTTGLSVEAIAGGIPSDDEPSAAPRPAHPSPLAAPETR</sequence>
<dbReference type="PROSITE" id="PS50850">
    <property type="entry name" value="MFS"/>
    <property type="match status" value="1"/>
</dbReference>
<feature type="transmembrane region" description="Helical" evidence="7">
    <location>
        <begin position="152"/>
        <end position="178"/>
    </location>
</feature>
<feature type="transmembrane region" description="Helical" evidence="7">
    <location>
        <begin position="372"/>
        <end position="389"/>
    </location>
</feature>
<feature type="compositionally biased region" description="Low complexity" evidence="6">
    <location>
        <begin position="479"/>
        <end position="496"/>
    </location>
</feature>
<evidence type="ECO:0000256" key="1">
    <source>
        <dbReference type="ARBA" id="ARBA00004651"/>
    </source>
</evidence>
<dbReference type="EMBL" id="JBHUDX010000013">
    <property type="protein sequence ID" value="MFD1657787.1"/>
    <property type="molecule type" value="Genomic_DNA"/>
</dbReference>
<evidence type="ECO:0000256" key="2">
    <source>
        <dbReference type="ARBA" id="ARBA00022448"/>
    </source>
</evidence>
<dbReference type="Gene3D" id="1.20.1250.20">
    <property type="entry name" value="MFS general substrate transporter like domains"/>
    <property type="match status" value="1"/>
</dbReference>
<dbReference type="RefSeq" id="WP_381079284.1">
    <property type="nucleotide sequence ID" value="NZ_JBHUDX010000013.1"/>
</dbReference>
<evidence type="ECO:0000313" key="10">
    <source>
        <dbReference type="Proteomes" id="UP001597261"/>
    </source>
</evidence>
<protein>
    <submittedName>
        <fullName evidence="9">MFS transporter</fullName>
    </submittedName>
</protein>
<dbReference type="InterPro" id="IPR036259">
    <property type="entry name" value="MFS_trans_sf"/>
</dbReference>
<dbReference type="InterPro" id="IPR005829">
    <property type="entry name" value="Sugar_transporter_CS"/>
</dbReference>
<feature type="transmembrane region" description="Helical" evidence="7">
    <location>
        <begin position="28"/>
        <end position="50"/>
    </location>
</feature>
<dbReference type="CDD" id="cd17316">
    <property type="entry name" value="MFS_SV2_like"/>
    <property type="match status" value="1"/>
</dbReference>
<dbReference type="Pfam" id="PF07690">
    <property type="entry name" value="MFS_1"/>
    <property type="match status" value="1"/>
</dbReference>
<feature type="region of interest" description="Disordered" evidence="6">
    <location>
        <begin position="474"/>
        <end position="496"/>
    </location>
</feature>
<name>A0ABW4IMC0_9ACTN</name>
<organism evidence="9 10">
    <name type="scientific">Streptomyces caeni</name>
    <dbReference type="NCBI Taxonomy" id="2307231"/>
    <lineage>
        <taxon>Bacteria</taxon>
        <taxon>Bacillati</taxon>
        <taxon>Actinomycetota</taxon>
        <taxon>Actinomycetes</taxon>
        <taxon>Kitasatosporales</taxon>
        <taxon>Streptomycetaceae</taxon>
        <taxon>Streptomyces</taxon>
    </lineage>
</organism>
<dbReference type="PROSITE" id="PS00216">
    <property type="entry name" value="SUGAR_TRANSPORT_1"/>
    <property type="match status" value="1"/>
</dbReference>
<keyword evidence="4 7" id="KW-1133">Transmembrane helix</keyword>